<keyword evidence="3" id="KW-0677">Repeat</keyword>
<dbReference type="InterPro" id="IPR001841">
    <property type="entry name" value="Znf_RING"/>
</dbReference>
<organism evidence="14 15">
    <name type="scientific">Aspergillus campestris (strain IBT 28561)</name>
    <dbReference type="NCBI Taxonomy" id="1392248"/>
    <lineage>
        <taxon>Eukaryota</taxon>
        <taxon>Fungi</taxon>
        <taxon>Dikarya</taxon>
        <taxon>Ascomycota</taxon>
        <taxon>Pezizomycotina</taxon>
        <taxon>Eurotiomycetes</taxon>
        <taxon>Eurotiomycetidae</taxon>
        <taxon>Eurotiales</taxon>
        <taxon>Aspergillaceae</taxon>
        <taxon>Aspergillus</taxon>
        <taxon>Aspergillus subgen. Circumdati</taxon>
    </lineage>
</organism>
<dbReference type="SMART" id="SM00320">
    <property type="entry name" value="WD40"/>
    <property type="match status" value="8"/>
</dbReference>
<comment type="similarity">
    <text evidence="5">Belongs to the ZNF598/HEL2 family.</text>
</comment>
<name>A0A2I1D4B0_ASPC2</name>
<feature type="region of interest" description="Disordered" evidence="12">
    <location>
        <begin position="425"/>
        <end position="472"/>
    </location>
</feature>
<dbReference type="PROSITE" id="PS00678">
    <property type="entry name" value="WD_REPEATS_1"/>
    <property type="match status" value="4"/>
</dbReference>
<keyword evidence="15" id="KW-1185">Reference proteome</keyword>
<evidence type="ECO:0000256" key="12">
    <source>
        <dbReference type="SAM" id="MobiDB-lite"/>
    </source>
</evidence>
<dbReference type="InterPro" id="IPR001680">
    <property type="entry name" value="WD40_rpt"/>
</dbReference>
<dbReference type="InterPro" id="IPR056437">
    <property type="entry name" value="Znf-C2H2_ZNF598/HEL2"/>
</dbReference>
<feature type="region of interest" description="Disordered" evidence="12">
    <location>
        <begin position="620"/>
        <end position="649"/>
    </location>
</feature>
<evidence type="ECO:0000256" key="9">
    <source>
        <dbReference type="ARBA" id="ARBA00080836"/>
    </source>
</evidence>
<keyword evidence="10" id="KW-0863">Zinc-finger</keyword>
<dbReference type="GeneID" id="36546907"/>
<feature type="compositionally biased region" description="Low complexity" evidence="12">
    <location>
        <begin position="48"/>
        <end position="58"/>
    </location>
</feature>
<reference evidence="14" key="1">
    <citation type="submission" date="2016-12" db="EMBL/GenBank/DDBJ databases">
        <title>The genomes of Aspergillus section Nigri reveals drivers in fungal speciation.</title>
        <authorList>
            <consortium name="DOE Joint Genome Institute"/>
            <person name="Vesth T.C."/>
            <person name="Nybo J."/>
            <person name="Theobald S."/>
            <person name="Brandl J."/>
            <person name="Frisvad J.C."/>
            <person name="Nielsen K.F."/>
            <person name="Lyhne E.K."/>
            <person name="Kogle M.E."/>
            <person name="Kuo A."/>
            <person name="Riley R."/>
            <person name="Clum A."/>
            <person name="Nolan M."/>
            <person name="Lipzen A."/>
            <person name="Salamov A."/>
            <person name="Henrissat B."/>
            <person name="Wiebenga A."/>
            <person name="De vries R.P."/>
            <person name="Grigoriev I.V."/>
            <person name="Mortensen U.H."/>
            <person name="Andersen M.R."/>
            <person name="Baker S.E."/>
        </authorList>
    </citation>
    <scope>NUCLEOTIDE SEQUENCE</scope>
    <source>
        <strain evidence="14">IBT 28561</strain>
    </source>
</reference>
<dbReference type="PROSITE" id="PS50089">
    <property type="entry name" value="ZF_RING_2"/>
    <property type="match status" value="1"/>
</dbReference>
<dbReference type="PROSITE" id="PS50294">
    <property type="entry name" value="WD_REPEATS_REGION"/>
    <property type="match status" value="7"/>
</dbReference>
<dbReference type="Pfam" id="PF08154">
    <property type="entry name" value="NLE"/>
    <property type="match status" value="1"/>
</dbReference>
<evidence type="ECO:0000256" key="6">
    <source>
        <dbReference type="ARBA" id="ARBA00061016"/>
    </source>
</evidence>
<comment type="caution">
    <text evidence="14">The sequence shown here is derived from an EMBL/GenBank/DDBJ whole genome shotgun (WGS) entry which is preliminary data.</text>
</comment>
<dbReference type="VEuPathDB" id="FungiDB:P168DRAFT_310279"/>
<feature type="repeat" description="WD" evidence="11">
    <location>
        <begin position="1022"/>
        <end position="1062"/>
    </location>
</feature>
<dbReference type="Pfam" id="PF23230">
    <property type="entry name" value="zf-C2H2_13"/>
    <property type="match status" value="1"/>
</dbReference>
<dbReference type="Gene3D" id="2.130.10.10">
    <property type="entry name" value="YVTN repeat-like/Quinoprotein amine dehydrogenase"/>
    <property type="match status" value="1"/>
</dbReference>
<accession>A0A2I1D4B0</accession>
<dbReference type="AlphaFoldDB" id="A0A2I1D4B0"/>
<evidence type="ECO:0000256" key="3">
    <source>
        <dbReference type="ARBA" id="ARBA00022737"/>
    </source>
</evidence>
<dbReference type="SMART" id="SM00355">
    <property type="entry name" value="ZnF_C2H2"/>
    <property type="match status" value="4"/>
</dbReference>
<feature type="compositionally biased region" description="Gly residues" evidence="12">
    <location>
        <begin position="24"/>
        <end position="35"/>
    </location>
</feature>
<feature type="compositionally biased region" description="Low complexity" evidence="12">
    <location>
        <begin position="735"/>
        <end position="746"/>
    </location>
</feature>
<dbReference type="Gene3D" id="3.30.40.10">
    <property type="entry name" value="Zinc/RING finger domain, C3HC4 (zinc finger)"/>
    <property type="match status" value="1"/>
</dbReference>
<evidence type="ECO:0000256" key="1">
    <source>
        <dbReference type="ARBA" id="ARBA00004604"/>
    </source>
</evidence>
<keyword evidence="10" id="KW-0862">Zinc</keyword>
<dbReference type="InterPro" id="IPR013087">
    <property type="entry name" value="Znf_C2H2_type"/>
</dbReference>
<feature type="repeat" description="WD" evidence="11">
    <location>
        <begin position="1187"/>
        <end position="1228"/>
    </location>
</feature>
<dbReference type="InterPro" id="IPR057634">
    <property type="entry name" value="PAH_ZNF598/HEL2"/>
</dbReference>
<feature type="repeat" description="WD" evidence="11">
    <location>
        <begin position="1229"/>
        <end position="1262"/>
    </location>
</feature>
<dbReference type="PRINTS" id="PR00320">
    <property type="entry name" value="GPROTEINBRPT"/>
</dbReference>
<feature type="compositionally biased region" description="Low complexity" evidence="12">
    <location>
        <begin position="451"/>
        <end position="471"/>
    </location>
</feature>
<sequence>MSDSQPSRAPPQGPSRGGRRRGRGYGVAGGGGGGRSDQSETPAQSTESSSRGSKSRGAPARRGRGDKQDRGGKKPESTTATPTPTGALSKAKQATAPATDDDADDSEVCFICASTVEHTSVSPCNHRTCHICALRLRALYKNKACAHCRTESAYVIFTDDHTKRFEDFTSADFSQKDDNLGIQYANDDIFEDTVLLLRYNCPDDNCDVACLGWPDLHRHVKNKHGKVMCDLCTRNKKVFTHEHALFTAAELRKHEKHGDDVPGSVDQSGFKGHPECGFCRQRFYGDDELYTHCRDRHERCYICDRQSSTRQQQYYIDYNALEEHFQKDHFLCLDQECLEKKFVVFESQMDLKGHQLECHPNGMSKDVRRDARIVDLSAFDIRTPYQPQQRQRRGAGRGRDPNSEPLPPSSAQALRRDEVAYQRQVAIQSSQSVTGRSFGGQLSRNETQTVRAPPRSGAATPARTPAAPSTPVAELRSLSLNAADSGPVSPQEQARRLRHAAVVERAANLLGNDAGKLDEFRTRVSHFRTSQITATELIDAFFSLFDTSSTELGKLIKELAEIYEDDAKRTALLQSWNDWRAINEDYPALPGAGGMIPGMSPGTVNGTGLGGKRVLRLKSSTAQSSRSAVGRSGALPGSSSATAAAAASNPFPPLSAATARSAKANAAGATWGASAPAAPFPSLPAAPKPNVLMAGLTRGTVRWDNQRPAPSNPWAGSSQAELNPDEEFPELPGATSNNNQQTQTSTMATLLPPPTKRQKREDTEKAQQQQEIQGIPDNLGSIRVQFYDQATGSATGPAVSVPVGDTSVKNLETLLNTLQGHEEDERVPYRFTYQSQDDKDSLTVDILQDLYQSLLKPGLKTTEDTVQLYYTPQAVFRVKAVSRCTASIAGHGEAILATSFSPVSSATMVTGSGDSTARVWDCDTGTPLHTLKGHTSWVLAVSYSPNGAIIATGSMDNTVRVWDAKKGQALGGPLKGHTKWITSLAWEPYHLQQTGRPRLASASKDSTVRVWDVVSKRIDMVLTGHKASVTCVRWGGTGKIYTASHDKTIKVWNAENGVLLQTLAAHAHRVNHLALSTDFALRTAYHDHTGKVPASDEEKVAAAKRRFEQAATVNNQVVEKLVSASDDFTMYLWEPQSSNKPVARLLGHQKEVNYVTFSPDMAYIASAGFDNHVKLWNGRDGKFITTLRGHVGAVYQCCFSADSRMLVSSSKDTTLKVWNLRTGKLAMDLPGHRDEVFAVDWSPDGQKVGSGGKDKAVRIWRN</sequence>
<dbReference type="GO" id="GO:0000027">
    <property type="term" value="P:ribosomal large subunit assembly"/>
    <property type="evidence" value="ECO:0007669"/>
    <property type="project" value="TreeGrafter"/>
</dbReference>
<dbReference type="PANTHER" id="PTHR19848">
    <property type="entry name" value="WD40 REPEAT PROTEIN"/>
    <property type="match status" value="1"/>
</dbReference>
<dbReference type="InterPro" id="IPR019775">
    <property type="entry name" value="WD40_repeat_CS"/>
</dbReference>
<feature type="repeat" description="WD" evidence="11">
    <location>
        <begin position="931"/>
        <end position="972"/>
    </location>
</feature>
<dbReference type="EMBL" id="MSFM01000005">
    <property type="protein sequence ID" value="PKY04709.1"/>
    <property type="molecule type" value="Genomic_DNA"/>
</dbReference>
<dbReference type="PANTHER" id="PTHR19848:SF0">
    <property type="entry name" value="NOTCHLESS PROTEIN HOMOLOG 1"/>
    <property type="match status" value="1"/>
</dbReference>
<dbReference type="InterPro" id="IPR012972">
    <property type="entry name" value="NLE"/>
</dbReference>
<keyword evidence="2 11" id="KW-0853">WD repeat</keyword>
<evidence type="ECO:0000256" key="10">
    <source>
        <dbReference type="PROSITE-ProRule" id="PRU00175"/>
    </source>
</evidence>
<evidence type="ECO:0000313" key="14">
    <source>
        <dbReference type="EMBL" id="PKY04709.1"/>
    </source>
</evidence>
<evidence type="ECO:0000256" key="4">
    <source>
        <dbReference type="ARBA" id="ARBA00023242"/>
    </source>
</evidence>
<feature type="compositionally biased region" description="Basic and acidic residues" evidence="12">
    <location>
        <begin position="63"/>
        <end position="76"/>
    </location>
</feature>
<dbReference type="OrthoDB" id="10267436at2759"/>
<evidence type="ECO:0000256" key="8">
    <source>
        <dbReference type="ARBA" id="ARBA00077034"/>
    </source>
</evidence>
<comment type="subcellular location">
    <subcellularLocation>
        <location evidence="1">Nucleus</location>
        <location evidence="1">Nucleolus</location>
    </subcellularLocation>
</comment>
<feature type="domain" description="RING-type" evidence="13">
    <location>
        <begin position="109"/>
        <end position="149"/>
    </location>
</feature>
<evidence type="ECO:0000259" key="13">
    <source>
        <dbReference type="PROSITE" id="PS50089"/>
    </source>
</evidence>
<comment type="similarity">
    <text evidence="6">Belongs to the NLE1/RSA4 family.</text>
</comment>
<dbReference type="InterPro" id="IPR013083">
    <property type="entry name" value="Znf_RING/FYVE/PHD"/>
</dbReference>
<feature type="region of interest" description="Disordered" evidence="12">
    <location>
        <begin position="378"/>
        <end position="413"/>
    </location>
</feature>
<feature type="repeat" description="WD" evidence="11">
    <location>
        <begin position="888"/>
        <end position="930"/>
    </location>
</feature>
<dbReference type="GO" id="GO:0005730">
    <property type="term" value="C:nucleolus"/>
    <property type="evidence" value="ECO:0007669"/>
    <property type="project" value="UniProtKB-SubCell"/>
</dbReference>
<gene>
    <name evidence="14" type="ORF">P168DRAFT_310279</name>
</gene>
<evidence type="ECO:0000256" key="5">
    <source>
        <dbReference type="ARBA" id="ARBA00035113"/>
    </source>
</evidence>
<keyword evidence="4" id="KW-0539">Nucleus</keyword>
<dbReference type="SUPFAM" id="SSF57850">
    <property type="entry name" value="RING/U-box"/>
    <property type="match status" value="1"/>
</dbReference>
<dbReference type="RefSeq" id="XP_024693303.1">
    <property type="nucleotide sequence ID" value="XM_024839383.1"/>
</dbReference>
<keyword evidence="10" id="KW-0479">Metal-binding</keyword>
<dbReference type="CDD" id="cd00200">
    <property type="entry name" value="WD40"/>
    <property type="match status" value="1"/>
</dbReference>
<dbReference type="InterPro" id="IPR020472">
    <property type="entry name" value="WD40_PAC1"/>
</dbReference>
<dbReference type="Pfam" id="PF00400">
    <property type="entry name" value="WD40"/>
    <property type="match status" value="7"/>
</dbReference>
<evidence type="ECO:0000256" key="7">
    <source>
        <dbReference type="ARBA" id="ARBA00068030"/>
    </source>
</evidence>
<feature type="compositionally biased region" description="Polar residues" evidence="12">
    <location>
        <begin position="77"/>
        <end position="86"/>
    </location>
</feature>
<dbReference type="InterPro" id="IPR015943">
    <property type="entry name" value="WD40/YVTN_repeat-like_dom_sf"/>
</dbReference>
<dbReference type="CDD" id="cd16615">
    <property type="entry name" value="RING-HC_ZNF598"/>
    <property type="match status" value="1"/>
</dbReference>
<dbReference type="InterPro" id="IPR041888">
    <property type="entry name" value="RING-HC_ZNF598/HEL2"/>
</dbReference>
<dbReference type="PROSITE" id="PS50082">
    <property type="entry name" value="WD_REPEATS_2"/>
    <property type="match status" value="7"/>
</dbReference>
<evidence type="ECO:0000313" key="15">
    <source>
        <dbReference type="Proteomes" id="UP000234254"/>
    </source>
</evidence>
<evidence type="ECO:0000256" key="11">
    <source>
        <dbReference type="PROSITE-ProRule" id="PRU00221"/>
    </source>
</evidence>
<dbReference type="PROSITE" id="PS00028">
    <property type="entry name" value="ZINC_FINGER_C2H2_1"/>
    <property type="match status" value="1"/>
</dbReference>
<feature type="repeat" description="WD" evidence="11">
    <location>
        <begin position="1145"/>
        <end position="1186"/>
    </location>
</feature>
<feature type="repeat" description="WD" evidence="11">
    <location>
        <begin position="974"/>
        <end position="1021"/>
    </location>
</feature>
<protein>
    <recommendedName>
        <fullName evidence="7">Ribosome assembly protein 4</fullName>
    </recommendedName>
    <alternativeName>
        <fullName evidence="9">Notchless protein homolog 1</fullName>
    </alternativeName>
    <alternativeName>
        <fullName evidence="8">Ribosome biogenesis factor RSA4</fullName>
    </alternativeName>
</protein>
<proteinExistence type="inferred from homology"/>
<feature type="compositionally biased region" description="Low complexity" evidence="12">
    <location>
        <begin position="632"/>
        <end position="649"/>
    </location>
</feature>
<dbReference type="Pfam" id="PF25447">
    <property type="entry name" value="RING_ZNF598"/>
    <property type="match status" value="1"/>
</dbReference>
<dbReference type="Proteomes" id="UP000234254">
    <property type="component" value="Unassembled WGS sequence"/>
</dbReference>
<dbReference type="GO" id="GO:0008270">
    <property type="term" value="F:zinc ion binding"/>
    <property type="evidence" value="ECO:0007669"/>
    <property type="project" value="UniProtKB-KW"/>
</dbReference>
<dbReference type="Pfam" id="PF23202">
    <property type="entry name" value="PAH_ZNF598"/>
    <property type="match status" value="1"/>
</dbReference>
<evidence type="ECO:0000256" key="2">
    <source>
        <dbReference type="ARBA" id="ARBA00022574"/>
    </source>
</evidence>
<dbReference type="InterPro" id="IPR036322">
    <property type="entry name" value="WD40_repeat_dom_sf"/>
</dbReference>
<feature type="region of interest" description="Disordered" evidence="12">
    <location>
        <begin position="702"/>
        <end position="777"/>
    </location>
</feature>
<feature type="region of interest" description="Disordered" evidence="12">
    <location>
        <begin position="1"/>
        <end position="103"/>
    </location>
</feature>
<dbReference type="SUPFAM" id="SSF50978">
    <property type="entry name" value="WD40 repeat-like"/>
    <property type="match status" value="2"/>
</dbReference>
<dbReference type="FunFam" id="2.130.10.10:FF:000092">
    <property type="entry name" value="notchless protein homolog"/>
    <property type="match status" value="1"/>
</dbReference>
<feature type="compositionally biased region" description="Polar residues" evidence="12">
    <location>
        <begin position="425"/>
        <end position="450"/>
    </location>
</feature>